<dbReference type="PROSITE" id="PS51831">
    <property type="entry name" value="HD"/>
    <property type="match status" value="1"/>
</dbReference>
<organism evidence="3 4">
    <name type="scientific">Carboxydothermus ferrireducens DSM 11255</name>
    <dbReference type="NCBI Taxonomy" id="1119529"/>
    <lineage>
        <taxon>Bacteria</taxon>
        <taxon>Bacillati</taxon>
        <taxon>Bacillota</taxon>
        <taxon>Clostridia</taxon>
        <taxon>Thermoanaerobacterales</taxon>
        <taxon>Thermoanaerobacteraceae</taxon>
        <taxon>Carboxydothermus</taxon>
    </lineage>
</organism>
<name>A0ABX2R826_9THEO</name>
<dbReference type="Gene3D" id="1.10.3210.10">
    <property type="entry name" value="Hypothetical protein af1432"/>
    <property type="match status" value="1"/>
</dbReference>
<dbReference type="InterPro" id="IPR003607">
    <property type="entry name" value="HD/PDEase_dom"/>
</dbReference>
<dbReference type="SMART" id="SM00471">
    <property type="entry name" value="HDc"/>
    <property type="match status" value="1"/>
</dbReference>
<protein>
    <submittedName>
        <fullName evidence="3">HD-GYP domain-containing protein (C-di-GMP phosphodiesterase class II)</fullName>
    </submittedName>
</protein>
<dbReference type="SUPFAM" id="SSF109604">
    <property type="entry name" value="HD-domain/PDEase-like"/>
    <property type="match status" value="1"/>
</dbReference>
<feature type="domain" description="HD" evidence="1">
    <location>
        <begin position="175"/>
        <end position="297"/>
    </location>
</feature>
<dbReference type="Pfam" id="PF13487">
    <property type="entry name" value="HD_5"/>
    <property type="match status" value="1"/>
</dbReference>
<feature type="domain" description="HD-GYP" evidence="2">
    <location>
        <begin position="153"/>
        <end position="342"/>
    </location>
</feature>
<dbReference type="Proteomes" id="UP000604066">
    <property type="component" value="Unassembled WGS sequence"/>
</dbReference>
<dbReference type="EMBL" id="JACCBS010000001">
    <property type="protein sequence ID" value="NYE57210.1"/>
    <property type="molecule type" value="Genomic_DNA"/>
</dbReference>
<evidence type="ECO:0000313" key="4">
    <source>
        <dbReference type="Proteomes" id="UP000604066"/>
    </source>
</evidence>
<dbReference type="InterPro" id="IPR006674">
    <property type="entry name" value="HD_domain"/>
</dbReference>
<reference evidence="3 4" key="1">
    <citation type="submission" date="2020-07" db="EMBL/GenBank/DDBJ databases">
        <title>Genomic Encyclopedia of Type Strains, Phase III (KMG-III): the genomes of soil and plant-associated and newly described type strains.</title>
        <authorList>
            <person name="Whitman W."/>
        </authorList>
    </citation>
    <scope>NUCLEOTIDE SEQUENCE [LARGE SCALE GENOMIC DNA]</scope>
    <source>
        <strain evidence="3 4">DSM 11255</strain>
    </source>
</reference>
<dbReference type="CDD" id="cd00077">
    <property type="entry name" value="HDc"/>
    <property type="match status" value="1"/>
</dbReference>
<keyword evidence="4" id="KW-1185">Reference proteome</keyword>
<sequence>MLAVDITSFAFAFNRTLGLLEKHERLHKMRRTLIGLQLGKKLNLSENEQKKIFLYSLINNLQNELSAQIAEIIFIAGKVAEFLRGRNVCIFTKNKMKRYFLNEYLSVFPKTPAVLVLFELMEEDAFWFNLEEDFLFLDILKLAMGWNDLLILTEPEIKKVFGLLTRLIDGKDISTRMHSERVALIALKIGEELKIPAETLKIIEIAGLLHDIGKVAIPAKILNKPGKLSENEFLLVKSHPFYTYKLFEMVRGLEEAAKWAGYHHEKLDGSGYPFKIKKEGLDLEARIIQVADITAALTEDRSYRNSLKKEQVVSILRSESRNNKIDSDIAELTIKLLLEGRI</sequence>
<dbReference type="PANTHER" id="PTHR43155">
    <property type="entry name" value="CYCLIC DI-GMP PHOSPHODIESTERASE PA4108-RELATED"/>
    <property type="match status" value="1"/>
</dbReference>
<dbReference type="InterPro" id="IPR037522">
    <property type="entry name" value="HD_GYP_dom"/>
</dbReference>
<evidence type="ECO:0000259" key="1">
    <source>
        <dbReference type="PROSITE" id="PS51831"/>
    </source>
</evidence>
<proteinExistence type="predicted"/>
<gene>
    <name evidence="3" type="ORF">HDG70_000916</name>
</gene>
<evidence type="ECO:0000313" key="3">
    <source>
        <dbReference type="EMBL" id="NYE57210.1"/>
    </source>
</evidence>
<accession>A0ABX2R826</accession>
<dbReference type="RefSeq" id="WP_051250207.1">
    <property type="nucleotide sequence ID" value="NZ_ATYG01000015.1"/>
</dbReference>
<comment type="caution">
    <text evidence="3">The sequence shown here is derived from an EMBL/GenBank/DDBJ whole genome shotgun (WGS) entry which is preliminary data.</text>
</comment>
<dbReference type="PROSITE" id="PS51832">
    <property type="entry name" value="HD_GYP"/>
    <property type="match status" value="1"/>
</dbReference>
<dbReference type="PANTHER" id="PTHR43155:SF1">
    <property type="entry name" value="3'3'-CGAMP-SPECIFIC PHOSPHODIESTERASE 1"/>
    <property type="match status" value="1"/>
</dbReference>
<evidence type="ECO:0000259" key="2">
    <source>
        <dbReference type="PROSITE" id="PS51832"/>
    </source>
</evidence>